<proteinExistence type="predicted"/>
<dbReference type="EMBL" id="BGZK01000041">
    <property type="protein sequence ID" value="GBP10605.1"/>
    <property type="molecule type" value="Genomic_DNA"/>
</dbReference>
<protein>
    <submittedName>
        <fullName evidence="1">Uncharacterized protein</fullName>
    </submittedName>
</protein>
<sequence>MIWWQQRSKLCVRTACPTQTSTFETLTAPHDKAHDVKPRPTLRAREAGLSLSCECSARRLQFTRLMEYISGRASAPRPARPARPRRPGGAASEIALIKTLFAESASVYCTRRESGHAVFS</sequence>
<dbReference type="Proteomes" id="UP000299102">
    <property type="component" value="Unassembled WGS sequence"/>
</dbReference>
<dbReference type="AlphaFoldDB" id="A0A4C1T8W8"/>
<name>A0A4C1T8W8_EUMVA</name>
<organism evidence="1 2">
    <name type="scientific">Eumeta variegata</name>
    <name type="common">Bagworm moth</name>
    <name type="synonym">Eumeta japonica</name>
    <dbReference type="NCBI Taxonomy" id="151549"/>
    <lineage>
        <taxon>Eukaryota</taxon>
        <taxon>Metazoa</taxon>
        <taxon>Ecdysozoa</taxon>
        <taxon>Arthropoda</taxon>
        <taxon>Hexapoda</taxon>
        <taxon>Insecta</taxon>
        <taxon>Pterygota</taxon>
        <taxon>Neoptera</taxon>
        <taxon>Endopterygota</taxon>
        <taxon>Lepidoptera</taxon>
        <taxon>Glossata</taxon>
        <taxon>Ditrysia</taxon>
        <taxon>Tineoidea</taxon>
        <taxon>Psychidae</taxon>
        <taxon>Oiketicinae</taxon>
        <taxon>Eumeta</taxon>
    </lineage>
</organism>
<keyword evidence="2" id="KW-1185">Reference proteome</keyword>
<accession>A0A4C1T8W8</accession>
<gene>
    <name evidence="1" type="ORF">EVAR_76426_1</name>
</gene>
<evidence type="ECO:0000313" key="1">
    <source>
        <dbReference type="EMBL" id="GBP10605.1"/>
    </source>
</evidence>
<comment type="caution">
    <text evidence="1">The sequence shown here is derived from an EMBL/GenBank/DDBJ whole genome shotgun (WGS) entry which is preliminary data.</text>
</comment>
<reference evidence="1 2" key="1">
    <citation type="journal article" date="2019" name="Commun. Biol.">
        <title>The bagworm genome reveals a unique fibroin gene that provides high tensile strength.</title>
        <authorList>
            <person name="Kono N."/>
            <person name="Nakamura H."/>
            <person name="Ohtoshi R."/>
            <person name="Tomita M."/>
            <person name="Numata K."/>
            <person name="Arakawa K."/>
        </authorList>
    </citation>
    <scope>NUCLEOTIDE SEQUENCE [LARGE SCALE GENOMIC DNA]</scope>
</reference>
<evidence type="ECO:0000313" key="2">
    <source>
        <dbReference type="Proteomes" id="UP000299102"/>
    </source>
</evidence>